<dbReference type="InterPro" id="IPR056672">
    <property type="entry name" value="DUF7770"/>
</dbReference>
<dbReference type="STRING" id="597362.K5X5C5"/>
<evidence type="ECO:0000259" key="1">
    <source>
        <dbReference type="Pfam" id="PF24968"/>
    </source>
</evidence>
<sequence>MQLFRPPMATCFDIPKHSSIVNECKSTHAGKHVSGVIISGNPISTIEAPDITYHYRMFLVVQGDSDPDYSIRLDMQPDTSNKNIGILTLTSLDYLLSNNPRAINFSATVSEGATVAAFVNHWMKLKRNQYQFNELAEGCRFWCKTLLGDAETQGLVTSGSLGKFGQWEELMNKIKGPGRVPIPVARGTFI</sequence>
<dbReference type="RefSeq" id="XP_007331053.1">
    <property type="nucleotide sequence ID" value="XM_007330991.1"/>
</dbReference>
<dbReference type="EMBL" id="JH971392">
    <property type="protein sequence ID" value="EKM78393.1"/>
    <property type="molecule type" value="Genomic_DNA"/>
</dbReference>
<accession>K5X5C5</accession>
<dbReference type="InParanoid" id="K5X5C5"/>
<proteinExistence type="predicted"/>
<dbReference type="HOGENOM" id="CLU_085826_1_0_1"/>
<keyword evidence="3" id="KW-1185">Reference proteome</keyword>
<organism evidence="2 3">
    <name type="scientific">Agaricus bisporus var. burnettii (strain JB137-S8 / ATCC MYA-4627 / FGSC 10392)</name>
    <name type="common">White button mushroom</name>
    <dbReference type="NCBI Taxonomy" id="597362"/>
    <lineage>
        <taxon>Eukaryota</taxon>
        <taxon>Fungi</taxon>
        <taxon>Dikarya</taxon>
        <taxon>Basidiomycota</taxon>
        <taxon>Agaricomycotina</taxon>
        <taxon>Agaricomycetes</taxon>
        <taxon>Agaricomycetidae</taxon>
        <taxon>Agaricales</taxon>
        <taxon>Agaricineae</taxon>
        <taxon>Agaricaceae</taxon>
        <taxon>Agaricus</taxon>
    </lineage>
</organism>
<dbReference type="Proteomes" id="UP000008493">
    <property type="component" value="Unassembled WGS sequence"/>
</dbReference>
<dbReference type="KEGG" id="abp:AGABI1DRAFT92703"/>
<reference evidence="3" key="1">
    <citation type="journal article" date="2012" name="Proc. Natl. Acad. Sci. U.S.A.">
        <title>Genome sequence of the button mushroom Agaricus bisporus reveals mechanisms governing adaptation to a humic-rich ecological niche.</title>
        <authorList>
            <person name="Morin E."/>
            <person name="Kohler A."/>
            <person name="Baker A.R."/>
            <person name="Foulongne-Oriol M."/>
            <person name="Lombard V."/>
            <person name="Nagy L.G."/>
            <person name="Ohm R.A."/>
            <person name="Patyshakuliyeva A."/>
            <person name="Brun A."/>
            <person name="Aerts A.L."/>
            <person name="Bailey A.M."/>
            <person name="Billette C."/>
            <person name="Coutinho P.M."/>
            <person name="Deakin G."/>
            <person name="Doddapaneni H."/>
            <person name="Floudas D."/>
            <person name="Grimwood J."/>
            <person name="Hilden K."/>
            <person name="Kuees U."/>
            <person name="LaButti K.M."/>
            <person name="Lapidus A."/>
            <person name="Lindquist E.A."/>
            <person name="Lucas S.M."/>
            <person name="Murat C."/>
            <person name="Riley R.W."/>
            <person name="Salamov A.A."/>
            <person name="Schmutz J."/>
            <person name="Subramanian V."/>
            <person name="Woesten H.A.B."/>
            <person name="Xu J."/>
            <person name="Eastwood D.C."/>
            <person name="Foster G.D."/>
            <person name="Sonnenberg A.S."/>
            <person name="Cullen D."/>
            <person name="de Vries R.P."/>
            <person name="Lundell T."/>
            <person name="Hibbett D.S."/>
            <person name="Henrissat B."/>
            <person name="Burton K.S."/>
            <person name="Kerrigan R.W."/>
            <person name="Challen M.P."/>
            <person name="Grigoriev I.V."/>
            <person name="Martin F."/>
        </authorList>
    </citation>
    <scope>NUCLEOTIDE SEQUENCE [LARGE SCALE GENOMIC DNA]</scope>
    <source>
        <strain evidence="3">JB137-S8 / ATCC MYA-4627 / FGSC 10392</strain>
    </source>
</reference>
<feature type="domain" description="DUF7770" evidence="1">
    <location>
        <begin position="46"/>
        <end position="190"/>
    </location>
</feature>
<name>K5X5C5_AGABU</name>
<gene>
    <name evidence="2" type="ORF">AGABI1DRAFT_92703</name>
</gene>
<protein>
    <recommendedName>
        <fullName evidence="1">DUF7770 domain-containing protein</fullName>
    </recommendedName>
</protein>
<dbReference type="Pfam" id="PF24968">
    <property type="entry name" value="DUF7770"/>
    <property type="match status" value="1"/>
</dbReference>
<dbReference type="GeneID" id="18832464"/>
<dbReference type="OrthoDB" id="3527137at2759"/>
<evidence type="ECO:0000313" key="3">
    <source>
        <dbReference type="Proteomes" id="UP000008493"/>
    </source>
</evidence>
<evidence type="ECO:0000313" key="2">
    <source>
        <dbReference type="EMBL" id="EKM78393.1"/>
    </source>
</evidence>
<dbReference type="AlphaFoldDB" id="K5X5C5"/>